<dbReference type="AlphaFoldDB" id="A0A926DMI7"/>
<evidence type="ECO:0000313" key="1">
    <source>
        <dbReference type="EMBL" id="MBC8540442.1"/>
    </source>
</evidence>
<comment type="caution">
    <text evidence="1">The sequence shown here is derived from an EMBL/GenBank/DDBJ whole genome shotgun (WGS) entry which is preliminary data.</text>
</comment>
<proteinExistence type="predicted"/>
<dbReference type="EMBL" id="JACRSU010000002">
    <property type="protein sequence ID" value="MBC8540442.1"/>
    <property type="molecule type" value="Genomic_DNA"/>
</dbReference>
<protein>
    <submittedName>
        <fullName evidence="1">Uncharacterized protein</fullName>
    </submittedName>
</protein>
<dbReference type="Proteomes" id="UP000611762">
    <property type="component" value="Unassembled WGS sequence"/>
</dbReference>
<name>A0A926DMI7_9FIRM</name>
<accession>A0A926DMI7</accession>
<gene>
    <name evidence="1" type="ORF">H8698_05575</name>
</gene>
<sequence length="166" mass="19305">MFDNIRINLLDAYKTERFYVSTENKNRQINALAMRLEGETEFEYENTKTFVKNGDIIYLPAGFDYHCSSEYEKLIAVHFEASGFACKKMIVFTPIEKRIYENIFESIFVLANGDKNIGGKHEATAQLYSMFAMMEKEQVCSRRINKKKSFHKNPLLLLQQEGVGLF</sequence>
<dbReference type="RefSeq" id="WP_249311638.1">
    <property type="nucleotide sequence ID" value="NZ_JACRSU010000002.1"/>
</dbReference>
<keyword evidence="2" id="KW-1185">Reference proteome</keyword>
<evidence type="ECO:0000313" key="2">
    <source>
        <dbReference type="Proteomes" id="UP000611762"/>
    </source>
</evidence>
<reference evidence="1" key="1">
    <citation type="submission" date="2020-08" db="EMBL/GenBank/DDBJ databases">
        <title>Genome public.</title>
        <authorList>
            <person name="Liu C."/>
            <person name="Sun Q."/>
        </authorList>
    </citation>
    <scope>NUCLEOTIDE SEQUENCE</scope>
    <source>
        <strain evidence="1">H8</strain>
    </source>
</reference>
<organism evidence="1 2">
    <name type="scientific">Congzhengia minquanensis</name>
    <dbReference type="NCBI Taxonomy" id="2763657"/>
    <lineage>
        <taxon>Bacteria</taxon>
        <taxon>Bacillati</taxon>
        <taxon>Bacillota</taxon>
        <taxon>Clostridia</taxon>
        <taxon>Eubacteriales</taxon>
        <taxon>Oscillospiraceae</taxon>
        <taxon>Congzhengia</taxon>
    </lineage>
</organism>